<keyword evidence="1" id="KW-0472">Membrane</keyword>
<proteinExistence type="predicted"/>
<keyword evidence="3" id="KW-1185">Reference proteome</keyword>
<feature type="transmembrane region" description="Helical" evidence="1">
    <location>
        <begin position="93"/>
        <end position="114"/>
    </location>
</feature>
<reference evidence="2" key="1">
    <citation type="submission" date="2022-07" db="EMBL/GenBank/DDBJ databases">
        <title>Phylogenomic reconstructions and comparative analyses of Kickxellomycotina fungi.</title>
        <authorList>
            <person name="Reynolds N.K."/>
            <person name="Stajich J.E."/>
            <person name="Barry K."/>
            <person name="Grigoriev I.V."/>
            <person name="Crous P."/>
            <person name="Smith M.E."/>
        </authorList>
    </citation>
    <scope>NUCLEOTIDE SEQUENCE</scope>
    <source>
        <strain evidence="2">RSA 1196</strain>
    </source>
</reference>
<keyword evidence="1" id="KW-1133">Transmembrane helix</keyword>
<evidence type="ECO:0000313" key="3">
    <source>
        <dbReference type="Proteomes" id="UP001150925"/>
    </source>
</evidence>
<sequence>MGKFLAAAGYNGLRTFMYVMSLILTITLLVLTGILVNISKRHSNFYARGPMSWALFMSCFSFVTLIPLFFFNQIRAFRRKRSSGSAVRRDTSWIEPALLFLNTFLWVTATIAIATQSSFLNCGLSRCHTARTAVVLSIILIPFLAFLTAITLLNGYRHHFMVSGNSTAPHTTTGAGFQGPGATAGGYMGTTAFDAGGHQPQYNDKMAGGPPEPGMMSSAPATGAAGNTYISSPVAQPNPVGGGGGYNPNMNVGPEGAPIVEGTQVQPAMPEARV</sequence>
<gene>
    <name evidence="2" type="ORF">IWQ62_004707</name>
</gene>
<comment type="caution">
    <text evidence="2">The sequence shown here is derived from an EMBL/GenBank/DDBJ whole genome shotgun (WGS) entry which is preliminary data.</text>
</comment>
<dbReference type="OrthoDB" id="5579918at2759"/>
<organism evidence="2 3">
    <name type="scientific">Dispira parvispora</name>
    <dbReference type="NCBI Taxonomy" id="1520584"/>
    <lineage>
        <taxon>Eukaryota</taxon>
        <taxon>Fungi</taxon>
        <taxon>Fungi incertae sedis</taxon>
        <taxon>Zoopagomycota</taxon>
        <taxon>Kickxellomycotina</taxon>
        <taxon>Dimargaritomycetes</taxon>
        <taxon>Dimargaritales</taxon>
        <taxon>Dimargaritaceae</taxon>
        <taxon>Dispira</taxon>
    </lineage>
</organism>
<name>A0A9W8E1Q8_9FUNG</name>
<feature type="transmembrane region" description="Helical" evidence="1">
    <location>
        <begin position="16"/>
        <end position="39"/>
    </location>
</feature>
<feature type="transmembrane region" description="Helical" evidence="1">
    <location>
        <begin position="51"/>
        <end position="72"/>
    </location>
</feature>
<keyword evidence="1" id="KW-0812">Transmembrane</keyword>
<feature type="transmembrane region" description="Helical" evidence="1">
    <location>
        <begin position="134"/>
        <end position="153"/>
    </location>
</feature>
<dbReference type="AlphaFoldDB" id="A0A9W8E1Q8"/>
<dbReference type="Proteomes" id="UP001150925">
    <property type="component" value="Unassembled WGS sequence"/>
</dbReference>
<dbReference type="EMBL" id="JANBPY010001654">
    <property type="protein sequence ID" value="KAJ1959199.1"/>
    <property type="molecule type" value="Genomic_DNA"/>
</dbReference>
<protein>
    <recommendedName>
        <fullName evidence="4">MARVEL domain-containing protein</fullName>
    </recommendedName>
</protein>
<evidence type="ECO:0000313" key="2">
    <source>
        <dbReference type="EMBL" id="KAJ1959199.1"/>
    </source>
</evidence>
<evidence type="ECO:0000256" key="1">
    <source>
        <dbReference type="SAM" id="Phobius"/>
    </source>
</evidence>
<accession>A0A9W8E1Q8</accession>
<evidence type="ECO:0008006" key="4">
    <source>
        <dbReference type="Google" id="ProtNLM"/>
    </source>
</evidence>